<keyword evidence="1" id="KW-0255">Endonuclease</keyword>
<dbReference type="RefSeq" id="WP_190879555.1">
    <property type="nucleotide sequence ID" value="NZ_CP159837.1"/>
</dbReference>
<dbReference type="NCBIfam" id="TIGR02646">
    <property type="entry name" value="retron system putative HNH endonuclease"/>
    <property type="match status" value="1"/>
</dbReference>
<sequence>MKYIQKEQEPEKLRSWFNSQFKEDGSCLGCDYRDNLPGDVKRDLKNHLLKEQGFLCCYTGILIDADRSHVEHLKPYALCRYEKKYEDVSYFNLLAAYPGPDYEYTDSHKKGKNKNKKCPFGAQAKDEWYDLDNFVTPLNQDCETRLTFYEDGTIVATDNQDTAAKTTIEKLALDHKQLTDLRKAAIDEVFFSPDIELDELDFIAIADGGYSVKDGEGKYPEFCFVIEQVAKQLIDRV</sequence>
<evidence type="ECO:0000313" key="1">
    <source>
        <dbReference type="EMBL" id="XCM35731.1"/>
    </source>
</evidence>
<keyword evidence="1" id="KW-0540">Nuclease</keyword>
<protein>
    <submittedName>
        <fullName evidence="1">Retron system putative HNH endonuclease</fullName>
    </submittedName>
</protein>
<name>A0AAU8JAL4_9CYAN</name>
<proteinExistence type="predicted"/>
<accession>A0AAU8JAL4</accession>
<dbReference type="AlphaFoldDB" id="A0AAU8JAL4"/>
<dbReference type="GO" id="GO:0004519">
    <property type="term" value="F:endonuclease activity"/>
    <property type="evidence" value="ECO:0007669"/>
    <property type="project" value="UniProtKB-KW"/>
</dbReference>
<gene>
    <name evidence="1" type="ORF">ABWT76_004430</name>
</gene>
<organism evidence="1">
    <name type="scientific">Planktothricoides raciborskii GIHE-MW2</name>
    <dbReference type="NCBI Taxonomy" id="2792601"/>
    <lineage>
        <taxon>Bacteria</taxon>
        <taxon>Bacillati</taxon>
        <taxon>Cyanobacteriota</taxon>
        <taxon>Cyanophyceae</taxon>
        <taxon>Oscillatoriophycideae</taxon>
        <taxon>Oscillatoriales</taxon>
        <taxon>Oscillatoriaceae</taxon>
        <taxon>Planktothricoides</taxon>
    </lineage>
</organism>
<reference evidence="1" key="1">
    <citation type="submission" date="2024-07" db="EMBL/GenBank/DDBJ databases">
        <authorList>
            <person name="Kim Y.J."/>
            <person name="Jeong J.Y."/>
        </authorList>
    </citation>
    <scope>NUCLEOTIDE SEQUENCE</scope>
    <source>
        <strain evidence="1">GIHE-MW2</strain>
    </source>
</reference>
<dbReference type="EMBL" id="CP159837">
    <property type="protein sequence ID" value="XCM35731.1"/>
    <property type="molecule type" value="Genomic_DNA"/>
</dbReference>
<dbReference type="InterPro" id="IPR013467">
    <property type="entry name" value="HNH78-like"/>
</dbReference>
<keyword evidence="1" id="KW-0378">Hydrolase</keyword>